<dbReference type="RefSeq" id="WP_039716136.1">
    <property type="nucleotide sequence ID" value="NZ_JTJC03000007.1"/>
</dbReference>
<dbReference type="PANTHER" id="PTHR24567">
    <property type="entry name" value="CRP FAMILY TRANSCRIPTIONAL REGULATORY PROTEIN"/>
    <property type="match status" value="1"/>
</dbReference>
<accession>A0A9X5E9J4</accession>
<dbReference type="SUPFAM" id="SSF51206">
    <property type="entry name" value="cAMP-binding domain-like"/>
    <property type="match status" value="1"/>
</dbReference>
<feature type="domain" description="Cyclic nucleotide-binding" evidence="1">
    <location>
        <begin position="13"/>
        <end position="134"/>
    </location>
</feature>
<dbReference type="CDD" id="cd00038">
    <property type="entry name" value="CAP_ED"/>
    <property type="match status" value="1"/>
</dbReference>
<evidence type="ECO:0000313" key="3">
    <source>
        <dbReference type="Proteomes" id="UP000031532"/>
    </source>
</evidence>
<dbReference type="SMART" id="SM00100">
    <property type="entry name" value="cNMP"/>
    <property type="match status" value="1"/>
</dbReference>
<dbReference type="Proteomes" id="UP000031532">
    <property type="component" value="Unassembled WGS sequence"/>
</dbReference>
<comment type="caution">
    <text evidence="2">The sequence shown here is derived from an EMBL/GenBank/DDBJ whole genome shotgun (WGS) entry which is preliminary data.</text>
</comment>
<dbReference type="Gene3D" id="2.60.120.10">
    <property type="entry name" value="Jelly Rolls"/>
    <property type="match status" value="1"/>
</dbReference>
<dbReference type="Gene3D" id="1.10.10.10">
    <property type="entry name" value="Winged helix-like DNA-binding domain superfamily/Winged helix DNA-binding domain"/>
    <property type="match status" value="1"/>
</dbReference>
<protein>
    <submittedName>
        <fullName evidence="2">Crp/Fnr family transcriptional regulator</fullName>
    </submittedName>
</protein>
<sequence>MQATTEQLQQISIFSGLEPEQLAYLKPHTVVKNYLRGEIILHEGDRLPAKLFSVLSGTIQVKKTASTGKETILRTLSTGELFAAPSLFGDGISPATVVSDRDCQILTVERAVLLEMIRQTPEIALRILAVMNDRLQHLHNAVHGLASERAIVRLARLIHTSVEEEGTEATTAGLCLRSRLPYYQIARSIGITYEECVRLFKQLQPILSYHRGGQIVLRDRHKLEEIAAGN</sequence>
<dbReference type="GO" id="GO:0003700">
    <property type="term" value="F:DNA-binding transcription factor activity"/>
    <property type="evidence" value="ECO:0007669"/>
    <property type="project" value="TreeGrafter"/>
</dbReference>
<dbReference type="InterPro" id="IPR014710">
    <property type="entry name" value="RmlC-like_jellyroll"/>
</dbReference>
<keyword evidence="3" id="KW-1185">Reference proteome</keyword>
<reference evidence="2 3" key="1">
    <citation type="journal article" date="2015" name="Genome Announc.">
        <title>Draft Genome Sequence of the Terrestrial Cyanobacterium Scytonema millei VB511283, Isolated from Eastern India.</title>
        <authorList>
            <person name="Sen D."/>
            <person name="Chandrababunaidu M.M."/>
            <person name="Singh D."/>
            <person name="Sanghi N."/>
            <person name="Ghorai A."/>
            <person name="Mishra G.P."/>
            <person name="Madduluri M."/>
            <person name="Adhikary S.P."/>
            <person name="Tripathy S."/>
        </authorList>
    </citation>
    <scope>NUCLEOTIDE SEQUENCE [LARGE SCALE GENOMIC DNA]</scope>
    <source>
        <strain evidence="2 3">VB511283</strain>
    </source>
</reference>
<dbReference type="InterPro" id="IPR036388">
    <property type="entry name" value="WH-like_DNA-bd_sf"/>
</dbReference>
<dbReference type="EMBL" id="JTJC03000007">
    <property type="protein sequence ID" value="NHC37293.1"/>
    <property type="molecule type" value="Genomic_DNA"/>
</dbReference>
<dbReference type="InterPro" id="IPR036390">
    <property type="entry name" value="WH_DNA-bd_sf"/>
</dbReference>
<dbReference type="Pfam" id="PF00027">
    <property type="entry name" value="cNMP_binding"/>
    <property type="match status" value="1"/>
</dbReference>
<proteinExistence type="predicted"/>
<gene>
    <name evidence="2" type="ORF">QH73_0022080</name>
</gene>
<dbReference type="InterPro" id="IPR050397">
    <property type="entry name" value="Env_Response_Regulators"/>
</dbReference>
<dbReference type="InterPro" id="IPR000595">
    <property type="entry name" value="cNMP-bd_dom"/>
</dbReference>
<dbReference type="AlphaFoldDB" id="A0A9X5E9J4"/>
<evidence type="ECO:0000313" key="2">
    <source>
        <dbReference type="EMBL" id="NHC37293.1"/>
    </source>
</evidence>
<dbReference type="PANTHER" id="PTHR24567:SF74">
    <property type="entry name" value="HTH-TYPE TRANSCRIPTIONAL REGULATOR ARCR"/>
    <property type="match status" value="1"/>
</dbReference>
<dbReference type="InterPro" id="IPR018490">
    <property type="entry name" value="cNMP-bd_dom_sf"/>
</dbReference>
<evidence type="ECO:0000259" key="1">
    <source>
        <dbReference type="PROSITE" id="PS50042"/>
    </source>
</evidence>
<name>A0A9X5E9J4_9CYAN</name>
<organism evidence="2 3">
    <name type="scientific">Scytonema millei VB511283</name>
    <dbReference type="NCBI Taxonomy" id="1245923"/>
    <lineage>
        <taxon>Bacteria</taxon>
        <taxon>Bacillati</taxon>
        <taxon>Cyanobacteriota</taxon>
        <taxon>Cyanophyceae</taxon>
        <taxon>Nostocales</taxon>
        <taxon>Scytonemataceae</taxon>
        <taxon>Scytonema</taxon>
    </lineage>
</organism>
<dbReference type="PROSITE" id="PS50042">
    <property type="entry name" value="CNMP_BINDING_3"/>
    <property type="match status" value="1"/>
</dbReference>
<dbReference type="SUPFAM" id="SSF46785">
    <property type="entry name" value="Winged helix' DNA-binding domain"/>
    <property type="match status" value="1"/>
</dbReference>
<dbReference type="OrthoDB" id="530633at2"/>
<dbReference type="GO" id="GO:0005829">
    <property type="term" value="C:cytosol"/>
    <property type="evidence" value="ECO:0007669"/>
    <property type="project" value="TreeGrafter"/>
</dbReference>